<evidence type="ECO:0000256" key="1">
    <source>
        <dbReference type="SAM" id="MobiDB-lite"/>
    </source>
</evidence>
<gene>
    <name evidence="2" type="ORF">Cob_v002638</name>
</gene>
<sequence length="104" mass="11203">MASGASRPRAAALALQPVSVTPGRIRVRSRLINPDCADKREMRACDLITTSAECYYTTIHSATPHYMTRRPVQREGDDPGSPPTHAAMAQASRAPCDPSRDAPA</sequence>
<evidence type="ECO:0000313" key="2">
    <source>
        <dbReference type="EMBL" id="TDZ23954.1"/>
    </source>
</evidence>
<dbReference type="EMBL" id="AMCV02000005">
    <property type="protein sequence ID" value="TDZ23954.1"/>
    <property type="molecule type" value="Genomic_DNA"/>
</dbReference>
<feature type="region of interest" description="Disordered" evidence="1">
    <location>
        <begin position="65"/>
        <end position="104"/>
    </location>
</feature>
<accession>A0A484G2J0</accession>
<comment type="caution">
    <text evidence="2">The sequence shown here is derived from an EMBL/GenBank/DDBJ whole genome shotgun (WGS) entry which is preliminary data.</text>
</comment>
<protein>
    <submittedName>
        <fullName evidence="2">Uncharacterized protein</fullName>
    </submittedName>
</protein>
<reference evidence="3" key="1">
    <citation type="journal article" date="2013" name="New Phytol.">
        <title>Comparative genomic and transcriptomic analyses reveal the hemibiotrophic stage shift of Colletotrichum fungi.</title>
        <authorList>
            <person name="Gan P."/>
            <person name="Ikeda K."/>
            <person name="Irieda H."/>
            <person name="Narusaka M."/>
            <person name="O'Connell R.J."/>
            <person name="Narusaka Y."/>
            <person name="Takano Y."/>
            <person name="Kubo Y."/>
            <person name="Shirasu K."/>
        </authorList>
    </citation>
    <scope>NUCLEOTIDE SEQUENCE [LARGE SCALE GENOMIC DNA]</scope>
    <source>
        <strain evidence="3">104-T / ATCC 96160 / CBS 514.97 / LARS 414 / MAFF 240422</strain>
    </source>
</reference>
<organism evidence="2 3">
    <name type="scientific">Colletotrichum orbiculare (strain 104-T / ATCC 96160 / CBS 514.97 / LARS 414 / MAFF 240422)</name>
    <name type="common">Cucumber anthracnose fungus</name>
    <name type="synonym">Colletotrichum lagenarium</name>
    <dbReference type="NCBI Taxonomy" id="1213857"/>
    <lineage>
        <taxon>Eukaryota</taxon>
        <taxon>Fungi</taxon>
        <taxon>Dikarya</taxon>
        <taxon>Ascomycota</taxon>
        <taxon>Pezizomycotina</taxon>
        <taxon>Sordariomycetes</taxon>
        <taxon>Hypocreomycetidae</taxon>
        <taxon>Glomerellales</taxon>
        <taxon>Glomerellaceae</taxon>
        <taxon>Colletotrichum</taxon>
        <taxon>Colletotrichum orbiculare species complex</taxon>
    </lineage>
</organism>
<keyword evidence="3" id="KW-1185">Reference proteome</keyword>
<name>A0A484G2J0_COLOR</name>
<reference evidence="3" key="2">
    <citation type="journal article" date="2019" name="Mol. Plant Microbe Interact.">
        <title>Genome sequence resources for four phytopathogenic fungi from the Colletotrichum orbiculare species complex.</title>
        <authorList>
            <person name="Gan P."/>
            <person name="Tsushima A."/>
            <person name="Narusaka M."/>
            <person name="Narusaka Y."/>
            <person name="Takano Y."/>
            <person name="Kubo Y."/>
            <person name="Shirasu K."/>
        </authorList>
    </citation>
    <scope>GENOME REANNOTATION</scope>
    <source>
        <strain evidence="3">104-T / ATCC 96160 / CBS 514.97 / LARS 414 / MAFF 240422</strain>
    </source>
</reference>
<dbReference type="Proteomes" id="UP000014480">
    <property type="component" value="Unassembled WGS sequence"/>
</dbReference>
<proteinExistence type="predicted"/>
<evidence type="ECO:0000313" key="3">
    <source>
        <dbReference type="Proteomes" id="UP000014480"/>
    </source>
</evidence>
<dbReference type="AlphaFoldDB" id="A0A484G2J0"/>